<sequence length="487" mass="52324">MLITLGLLALLGAVFLRGFTEAIGVAVVLVVVYLSLNVVVIGNGLWQIATEPSVVGDWSSALTQQHGSPFVMIGIALLVFPKLALGMSGFETGVAVMPQVRGDTSDTVEDPAGRIRGARRMLTSAALLMSVFLVTSSIVTTMLIPEAAFEPGGEANGRALAFLAHEHLGNVFGTIYDASTIAILWFAGASAMAGMLNLIPRYLPRYGMAPDWARAVRPLVLVLTAVAFFVTWIFDADVDAQGGAYATGVLVLMTSAALAVTLSARRAGQRKQTIAFGAVTAVFVYTTVVNVVERPDGVKIGGCFIAAIIVVSFLSRLGRVFELRVTSVELDPIAQRFVRDCARRTIRLVANEPGARDAAEYDDKVRQIVADHDLREEGDIIFVEVTVTDPSEFEATLAVAGHVLHGSRRVLTLESASVPNALAALAMHMRDTSGATPHIYFEWTEGSPVVQFLRFLFFGVGEVAPVTREVLRRAEPERARRPHVHVG</sequence>
<dbReference type="Gene3D" id="1.20.1740.10">
    <property type="entry name" value="Amino acid/polyamine transporter I"/>
    <property type="match status" value="1"/>
</dbReference>
<feature type="transmembrane region" description="Helical" evidence="1">
    <location>
        <begin position="274"/>
        <end position="292"/>
    </location>
</feature>
<dbReference type="EMBL" id="CAEZXR010000088">
    <property type="protein sequence ID" value="CAB4700695.1"/>
    <property type="molecule type" value="Genomic_DNA"/>
</dbReference>
<evidence type="ECO:0000313" key="2">
    <source>
        <dbReference type="EMBL" id="CAB4700695.1"/>
    </source>
</evidence>
<feature type="transmembrane region" description="Helical" evidence="1">
    <location>
        <begin position="122"/>
        <end position="144"/>
    </location>
</feature>
<keyword evidence="1" id="KW-0812">Transmembrane</keyword>
<keyword evidence="1" id="KW-1133">Transmembrane helix</keyword>
<feature type="transmembrane region" description="Helical" evidence="1">
    <location>
        <begin position="26"/>
        <end position="46"/>
    </location>
</feature>
<organism evidence="2">
    <name type="scientific">freshwater metagenome</name>
    <dbReference type="NCBI Taxonomy" id="449393"/>
    <lineage>
        <taxon>unclassified sequences</taxon>
        <taxon>metagenomes</taxon>
        <taxon>ecological metagenomes</taxon>
    </lineage>
</organism>
<feature type="transmembrane region" description="Helical" evidence="1">
    <location>
        <begin position="182"/>
        <end position="203"/>
    </location>
</feature>
<dbReference type="AlphaFoldDB" id="A0A6J6PV71"/>
<gene>
    <name evidence="2" type="ORF">UFOPK2579_00929</name>
</gene>
<reference evidence="2" key="1">
    <citation type="submission" date="2020-05" db="EMBL/GenBank/DDBJ databases">
        <authorList>
            <person name="Chiriac C."/>
            <person name="Salcher M."/>
            <person name="Ghai R."/>
            <person name="Kavagutti S V."/>
        </authorList>
    </citation>
    <scope>NUCLEOTIDE SEQUENCE</scope>
</reference>
<evidence type="ECO:0000256" key="1">
    <source>
        <dbReference type="SAM" id="Phobius"/>
    </source>
</evidence>
<protein>
    <submittedName>
        <fullName evidence="2">Unannotated protein</fullName>
    </submittedName>
</protein>
<proteinExistence type="predicted"/>
<feature type="transmembrane region" description="Helical" evidence="1">
    <location>
        <begin position="298"/>
        <end position="317"/>
    </location>
</feature>
<feature type="transmembrane region" description="Helical" evidence="1">
    <location>
        <begin position="215"/>
        <end position="234"/>
    </location>
</feature>
<accession>A0A6J6PV71</accession>
<name>A0A6J6PV71_9ZZZZ</name>
<feature type="transmembrane region" description="Helical" evidence="1">
    <location>
        <begin position="240"/>
        <end position="262"/>
    </location>
</feature>
<keyword evidence="1" id="KW-0472">Membrane</keyword>